<dbReference type="SUPFAM" id="SSF56112">
    <property type="entry name" value="Protein kinase-like (PK-like)"/>
    <property type="match status" value="1"/>
</dbReference>
<keyword evidence="3" id="KW-0808">Transferase</keyword>
<proteinExistence type="predicted"/>
<feature type="domain" description="Aminoglycoside phosphotransferase" evidence="2">
    <location>
        <begin position="150"/>
        <end position="218"/>
    </location>
</feature>
<dbReference type="InterPro" id="IPR011009">
    <property type="entry name" value="Kinase-like_dom_sf"/>
</dbReference>
<dbReference type="STRING" id="43265.A0A545VJS5"/>
<dbReference type="CDD" id="cd05120">
    <property type="entry name" value="APH_ChoK_like"/>
    <property type="match status" value="1"/>
</dbReference>
<evidence type="ECO:0000256" key="1">
    <source>
        <dbReference type="SAM" id="MobiDB-lite"/>
    </source>
</evidence>
<keyword evidence="3" id="KW-0418">Kinase</keyword>
<dbReference type="Pfam" id="PF01636">
    <property type="entry name" value="APH"/>
    <property type="match status" value="1"/>
</dbReference>
<evidence type="ECO:0000313" key="4">
    <source>
        <dbReference type="Proteomes" id="UP000315783"/>
    </source>
</evidence>
<accession>A0A545VJS5</accession>
<feature type="compositionally biased region" description="Basic and acidic residues" evidence="1">
    <location>
        <begin position="1"/>
        <end position="10"/>
    </location>
</feature>
<dbReference type="OrthoDB" id="4870707at2759"/>
<reference evidence="3 4" key="1">
    <citation type="journal article" date="2019" name="Appl. Microbiol. Biotechnol.">
        <title>Genome sequence of Isaria javanica and comparative genome analysis insights into family S53 peptidase evolution in fungal entomopathogens.</title>
        <authorList>
            <person name="Lin R."/>
            <person name="Zhang X."/>
            <person name="Xin B."/>
            <person name="Zou M."/>
            <person name="Gao Y."/>
            <person name="Qin F."/>
            <person name="Hu Q."/>
            <person name="Xie B."/>
            <person name="Cheng X."/>
        </authorList>
    </citation>
    <scope>NUCLEOTIDE SEQUENCE [LARGE SCALE GENOMIC DNA]</scope>
    <source>
        <strain evidence="3 4">IJ1G</strain>
    </source>
</reference>
<dbReference type="PANTHER" id="PTHR21310:SF58">
    <property type="entry name" value="AMINOGLYCOSIDE PHOSPHOTRANSFERASE DOMAIN-CONTAINING PROTEIN"/>
    <property type="match status" value="1"/>
</dbReference>
<keyword evidence="4" id="KW-1185">Reference proteome</keyword>
<dbReference type="Proteomes" id="UP000315783">
    <property type="component" value="Unassembled WGS sequence"/>
</dbReference>
<evidence type="ECO:0000259" key="2">
    <source>
        <dbReference type="Pfam" id="PF01636"/>
    </source>
</evidence>
<dbReference type="InterPro" id="IPR051678">
    <property type="entry name" value="AGP_Transferase"/>
</dbReference>
<protein>
    <submittedName>
        <fullName evidence="3">Protein kinase-like domain</fullName>
    </submittedName>
</protein>
<dbReference type="InterPro" id="IPR002575">
    <property type="entry name" value="Aminoglycoside_PTrfase"/>
</dbReference>
<feature type="region of interest" description="Disordered" evidence="1">
    <location>
        <begin position="1"/>
        <end position="22"/>
    </location>
</feature>
<organism evidence="3 4">
    <name type="scientific">Cordyceps javanica</name>
    <dbReference type="NCBI Taxonomy" id="43265"/>
    <lineage>
        <taxon>Eukaryota</taxon>
        <taxon>Fungi</taxon>
        <taxon>Dikarya</taxon>
        <taxon>Ascomycota</taxon>
        <taxon>Pezizomycotina</taxon>
        <taxon>Sordariomycetes</taxon>
        <taxon>Hypocreomycetidae</taxon>
        <taxon>Hypocreales</taxon>
        <taxon>Cordycipitaceae</taxon>
        <taxon>Cordyceps</taxon>
    </lineage>
</organism>
<dbReference type="PANTHER" id="PTHR21310">
    <property type="entry name" value="AMINOGLYCOSIDE PHOSPHOTRANSFERASE-RELATED-RELATED"/>
    <property type="match status" value="1"/>
</dbReference>
<feature type="compositionally biased region" description="Acidic residues" evidence="1">
    <location>
        <begin position="13"/>
        <end position="22"/>
    </location>
</feature>
<dbReference type="GO" id="GO:0016301">
    <property type="term" value="F:kinase activity"/>
    <property type="evidence" value="ECO:0007669"/>
    <property type="project" value="UniProtKB-KW"/>
</dbReference>
<dbReference type="EMBL" id="SPUK01000027">
    <property type="protein sequence ID" value="TQV90391.1"/>
    <property type="molecule type" value="Genomic_DNA"/>
</dbReference>
<comment type="caution">
    <text evidence="3">The sequence shown here is derived from an EMBL/GenBank/DDBJ whole genome shotgun (WGS) entry which is preliminary data.</text>
</comment>
<name>A0A545VJS5_9HYPO</name>
<evidence type="ECO:0000313" key="3">
    <source>
        <dbReference type="EMBL" id="TQV90391.1"/>
    </source>
</evidence>
<sequence>MWEQKGKPSADTESSDEGEVEDDIEPGAIFLCKSVMRKVLLRPDKTVVKSGPFISLGEAEALKVAPGAGLPVPSLYGVSSTNGTVEIRMSYIQGQTLEELWPSMSGEQRKNVAGQLHEIVKRMRELEPPPDCIGCCDGTGIRDTRIPSTLRASFRSQLRADHRIVFTHGDLTPRNIMMQDGKISGILDWEESGWYPEYWELAKFFERFAEGDWKEYADIIFPRPYHIEMVTYTAMSKWRNG</sequence>
<dbReference type="AlphaFoldDB" id="A0A545VJS5"/>
<dbReference type="Gene3D" id="3.90.1200.10">
    <property type="match status" value="1"/>
</dbReference>
<gene>
    <name evidence="3" type="ORF">IF1G_10870</name>
</gene>